<dbReference type="InterPro" id="IPR005061">
    <property type="entry name" value="Ist1"/>
</dbReference>
<sequence>MHRSKGKLSGVLSKGFKPDKCKIALKMAMARIKLLRNKKEVQVRQMRREVAQLLDGNQDQTARIRVEHVIREEKFMQAYDLIEVYCELIVARMSIIDSQKTCPIDLKEAIASVIFASMRCSDVTELADVRKNFTSKYGKEFATSALEVRPDSGVNRLVIEKLSAGAPDVQTKTKTLSSIAAEHNIKWEPKAFEEQKQNEDRMYGSTYSGGNIPTSGSSASSVPTPQPAAAPYSSVQPATSRVPAGPSYESSEAPANRNPHGTANSNASTQENRRGSDASVPPSFQHGAATYSSANIPGSNNYSNTGSSSVSRPHSQFGSTVPDPVSRTEEINRPRERKSSASGSNWNVEFKDAASAAQAAADSAEMASIAARAAAQLASRGNFYADQDTGACESTAYMNDTTPRKQQAGRLMKDGKSFNEQISGINDPRMISSNARKDEERAETNHVSSQNMSTPYSSQLHSYAPESRTDHDMPTEPHHAHSSEPPYFNDSSEPPYFDDSSEKESNIRRPEDHPFDLHEERLPDAGFDWHHTKDIGSRATRDSQVQIGVSSLEVNLRLIVALQISFQEQKHSHLMI</sequence>
<feature type="compositionally biased region" description="Basic and acidic residues" evidence="2">
    <location>
        <begin position="467"/>
        <end position="482"/>
    </location>
</feature>
<feature type="compositionally biased region" description="Basic and acidic residues" evidence="2">
    <location>
        <begin position="326"/>
        <end position="339"/>
    </location>
</feature>
<feature type="region of interest" description="Disordered" evidence="2">
    <location>
        <begin position="418"/>
        <end position="514"/>
    </location>
</feature>
<evidence type="ECO:0008006" key="5">
    <source>
        <dbReference type="Google" id="ProtNLM"/>
    </source>
</evidence>
<dbReference type="Pfam" id="PF03398">
    <property type="entry name" value="Ist1"/>
    <property type="match status" value="1"/>
</dbReference>
<feature type="compositionally biased region" description="Polar residues" evidence="2">
    <location>
        <begin position="259"/>
        <end position="270"/>
    </location>
</feature>
<dbReference type="InterPro" id="IPR042277">
    <property type="entry name" value="IST1-like"/>
</dbReference>
<dbReference type="Proteomes" id="UP000015106">
    <property type="component" value="Chromosome 3"/>
</dbReference>
<feature type="compositionally biased region" description="Basic and acidic residues" evidence="2">
    <location>
        <begin position="188"/>
        <end position="202"/>
    </location>
</feature>
<evidence type="ECO:0000313" key="3">
    <source>
        <dbReference type="EnsemblPlants" id="TuG1812G0300002997.01.T02"/>
    </source>
</evidence>
<evidence type="ECO:0000256" key="2">
    <source>
        <dbReference type="SAM" id="MobiDB-lite"/>
    </source>
</evidence>
<protein>
    <recommendedName>
        <fullName evidence="5">IST1-like protein</fullName>
    </recommendedName>
</protein>
<feature type="compositionally biased region" description="Basic and acidic residues" evidence="2">
    <location>
        <begin position="435"/>
        <end position="444"/>
    </location>
</feature>
<reference evidence="3" key="3">
    <citation type="submission" date="2022-06" db="UniProtKB">
        <authorList>
            <consortium name="EnsemblPlants"/>
        </authorList>
    </citation>
    <scope>IDENTIFICATION</scope>
</reference>
<dbReference type="PANTHER" id="PTHR12161:SF13">
    <property type="entry name" value="REGULATOR OF VPS4 ACTIVITY IN THE MVB PATHWAY PROTEIN"/>
    <property type="match status" value="1"/>
</dbReference>
<organism evidence="3 4">
    <name type="scientific">Triticum urartu</name>
    <name type="common">Red wild einkorn</name>
    <name type="synonym">Crithodium urartu</name>
    <dbReference type="NCBI Taxonomy" id="4572"/>
    <lineage>
        <taxon>Eukaryota</taxon>
        <taxon>Viridiplantae</taxon>
        <taxon>Streptophyta</taxon>
        <taxon>Embryophyta</taxon>
        <taxon>Tracheophyta</taxon>
        <taxon>Spermatophyta</taxon>
        <taxon>Magnoliopsida</taxon>
        <taxon>Liliopsida</taxon>
        <taxon>Poales</taxon>
        <taxon>Poaceae</taxon>
        <taxon>BOP clade</taxon>
        <taxon>Pooideae</taxon>
        <taxon>Triticodae</taxon>
        <taxon>Triticeae</taxon>
        <taxon>Triticinae</taxon>
        <taxon>Triticum</taxon>
    </lineage>
</organism>
<feature type="compositionally biased region" description="Polar residues" evidence="2">
    <location>
        <begin position="445"/>
        <end position="461"/>
    </location>
</feature>
<proteinExistence type="inferred from homology"/>
<feature type="compositionally biased region" description="Basic and acidic residues" evidence="2">
    <location>
        <begin position="500"/>
        <end position="514"/>
    </location>
</feature>
<dbReference type="EnsemblPlants" id="TuG1812G0300002997.01.T02">
    <property type="protein sequence ID" value="TuG1812G0300002997.01.T02"/>
    <property type="gene ID" value="TuG1812G0300002997.01"/>
</dbReference>
<dbReference type="AlphaFoldDB" id="A0A8R7PSR2"/>
<feature type="compositionally biased region" description="Low complexity" evidence="2">
    <location>
        <begin position="299"/>
        <end position="311"/>
    </location>
</feature>
<feature type="region of interest" description="Disordered" evidence="2">
    <location>
        <begin position="188"/>
        <end position="347"/>
    </location>
</feature>
<feature type="compositionally biased region" description="Polar residues" evidence="2">
    <location>
        <begin position="205"/>
        <end position="223"/>
    </location>
</feature>
<evidence type="ECO:0000256" key="1">
    <source>
        <dbReference type="ARBA" id="ARBA00005536"/>
    </source>
</evidence>
<dbReference type="FunFam" id="1.20.1260.60:FF:000003">
    <property type="entry name" value="IST1-like protein isoform A"/>
    <property type="match status" value="1"/>
</dbReference>
<dbReference type="GO" id="GO:0015031">
    <property type="term" value="P:protein transport"/>
    <property type="evidence" value="ECO:0007669"/>
    <property type="project" value="InterPro"/>
</dbReference>
<keyword evidence="4" id="KW-1185">Reference proteome</keyword>
<name>A0A8R7PSR2_TRIUA</name>
<reference evidence="3" key="2">
    <citation type="submission" date="2018-03" db="EMBL/GenBank/DDBJ databases">
        <title>The Triticum urartu genome reveals the dynamic nature of wheat genome evolution.</title>
        <authorList>
            <person name="Ling H."/>
            <person name="Ma B."/>
            <person name="Shi X."/>
            <person name="Liu H."/>
            <person name="Dong L."/>
            <person name="Sun H."/>
            <person name="Cao Y."/>
            <person name="Gao Q."/>
            <person name="Zheng S."/>
            <person name="Li Y."/>
            <person name="Yu Y."/>
            <person name="Du H."/>
            <person name="Qi M."/>
            <person name="Li Y."/>
            <person name="Yu H."/>
            <person name="Cui Y."/>
            <person name="Wang N."/>
            <person name="Chen C."/>
            <person name="Wu H."/>
            <person name="Zhao Y."/>
            <person name="Zhang J."/>
            <person name="Li Y."/>
            <person name="Zhou W."/>
            <person name="Zhang B."/>
            <person name="Hu W."/>
            <person name="Eijk M."/>
            <person name="Tang J."/>
            <person name="Witsenboer H."/>
            <person name="Zhao S."/>
            <person name="Li Z."/>
            <person name="Zhang A."/>
            <person name="Wang D."/>
            <person name="Liang C."/>
        </authorList>
    </citation>
    <scope>NUCLEOTIDE SEQUENCE [LARGE SCALE GENOMIC DNA]</scope>
    <source>
        <strain evidence="3">cv. G1812</strain>
    </source>
</reference>
<dbReference type="Gene3D" id="1.20.1260.60">
    <property type="entry name" value="Vacuolar protein sorting-associated protein Ist1"/>
    <property type="match status" value="1"/>
</dbReference>
<gene>
    <name evidence="3" type="primary">LOC125544438</name>
</gene>
<reference evidence="4" key="1">
    <citation type="journal article" date="2013" name="Nature">
        <title>Draft genome of the wheat A-genome progenitor Triticum urartu.</title>
        <authorList>
            <person name="Ling H.Q."/>
            <person name="Zhao S."/>
            <person name="Liu D."/>
            <person name="Wang J."/>
            <person name="Sun H."/>
            <person name="Zhang C."/>
            <person name="Fan H."/>
            <person name="Li D."/>
            <person name="Dong L."/>
            <person name="Tao Y."/>
            <person name="Gao C."/>
            <person name="Wu H."/>
            <person name="Li Y."/>
            <person name="Cui Y."/>
            <person name="Guo X."/>
            <person name="Zheng S."/>
            <person name="Wang B."/>
            <person name="Yu K."/>
            <person name="Liang Q."/>
            <person name="Yang W."/>
            <person name="Lou X."/>
            <person name="Chen J."/>
            <person name="Feng M."/>
            <person name="Jian J."/>
            <person name="Zhang X."/>
            <person name="Luo G."/>
            <person name="Jiang Y."/>
            <person name="Liu J."/>
            <person name="Wang Z."/>
            <person name="Sha Y."/>
            <person name="Zhang B."/>
            <person name="Wu H."/>
            <person name="Tang D."/>
            <person name="Shen Q."/>
            <person name="Xue P."/>
            <person name="Zou S."/>
            <person name="Wang X."/>
            <person name="Liu X."/>
            <person name="Wang F."/>
            <person name="Yang Y."/>
            <person name="An X."/>
            <person name="Dong Z."/>
            <person name="Zhang K."/>
            <person name="Zhang X."/>
            <person name="Luo M.C."/>
            <person name="Dvorak J."/>
            <person name="Tong Y."/>
            <person name="Wang J."/>
            <person name="Yang H."/>
            <person name="Li Z."/>
            <person name="Wang D."/>
            <person name="Zhang A."/>
            <person name="Wang J."/>
        </authorList>
    </citation>
    <scope>NUCLEOTIDE SEQUENCE</scope>
    <source>
        <strain evidence="4">cv. G1812</strain>
    </source>
</reference>
<evidence type="ECO:0000313" key="4">
    <source>
        <dbReference type="Proteomes" id="UP000015106"/>
    </source>
</evidence>
<dbReference type="Gramene" id="TuG1812G0300002997.01.T02">
    <property type="protein sequence ID" value="TuG1812G0300002997.01.T02"/>
    <property type="gene ID" value="TuG1812G0300002997.01"/>
</dbReference>
<accession>A0A8R7PSR2</accession>
<dbReference type="PANTHER" id="PTHR12161">
    <property type="entry name" value="IST1 FAMILY MEMBER"/>
    <property type="match status" value="1"/>
</dbReference>
<comment type="similarity">
    <text evidence="1">Belongs to the IST1 family.</text>
</comment>